<feature type="region of interest" description="Disordered" evidence="1">
    <location>
        <begin position="133"/>
        <end position="187"/>
    </location>
</feature>
<name>A0ABR0BWZ7_PURLI</name>
<protein>
    <submittedName>
        <fullName evidence="2">Uncharacterized protein</fullName>
    </submittedName>
</protein>
<dbReference type="EMBL" id="JAWRVI010000025">
    <property type="protein sequence ID" value="KAK4088386.1"/>
    <property type="molecule type" value="Genomic_DNA"/>
</dbReference>
<dbReference type="Proteomes" id="UP001287286">
    <property type="component" value="Unassembled WGS sequence"/>
</dbReference>
<evidence type="ECO:0000313" key="3">
    <source>
        <dbReference type="Proteomes" id="UP001287286"/>
    </source>
</evidence>
<organism evidence="2 3">
    <name type="scientific">Purpureocillium lilacinum</name>
    <name type="common">Paecilomyces lilacinus</name>
    <dbReference type="NCBI Taxonomy" id="33203"/>
    <lineage>
        <taxon>Eukaryota</taxon>
        <taxon>Fungi</taxon>
        <taxon>Dikarya</taxon>
        <taxon>Ascomycota</taxon>
        <taxon>Pezizomycotina</taxon>
        <taxon>Sordariomycetes</taxon>
        <taxon>Hypocreomycetidae</taxon>
        <taxon>Hypocreales</taxon>
        <taxon>Ophiocordycipitaceae</taxon>
        <taxon>Purpureocillium</taxon>
    </lineage>
</organism>
<reference evidence="2 3" key="1">
    <citation type="journal article" date="2024" name="Microbiol. Resour. Announc.">
        <title>Genome annotations for the ascomycete fungi Trichoderma harzianum, Trichoderma aggressivum, and Purpureocillium lilacinum.</title>
        <authorList>
            <person name="Beijen E.P.W."/>
            <person name="Ohm R.A."/>
        </authorList>
    </citation>
    <scope>NUCLEOTIDE SEQUENCE [LARGE SCALE GENOMIC DNA]</scope>
    <source>
        <strain evidence="2 3">CBS 150709</strain>
    </source>
</reference>
<sequence>MNAGATKPLRSQGAFWPQCQGSAGSLSPKVHSDAVTLAFTNHHESHAPYPPAPPGSSRFSRDGLGTKTHQSDSVVPGGGPAADSGAIALDLASNVLANQGADINCLGQQSRQAEPGRRQIDSSAARQGVAFLTDSSASQPARGDFPVQDSGQSEGLGVLLGSPRPISGWHDARGPVATPPMHSTSSCTGFSVAARHLGNATSHGLRAREQRQLSKKRKKNPRRRLRWNLKRPAAGTSDGRGRRRGRAVPSGAVRRALVGSQCRGLAPPENLTAQGSDPLKAARPRKSQDAKAWHAWAQKSGKSGSQLNLGLEKAGGAPPEGRKKQDGRHGGGPPTPLWRWK</sequence>
<gene>
    <name evidence="2" type="ORF">Purlil1_7265</name>
</gene>
<feature type="compositionally biased region" description="Low complexity" evidence="1">
    <location>
        <begin position="247"/>
        <end position="256"/>
    </location>
</feature>
<accession>A0ABR0BWZ7</accession>
<feature type="region of interest" description="Disordered" evidence="1">
    <location>
        <begin position="200"/>
        <end position="341"/>
    </location>
</feature>
<comment type="caution">
    <text evidence="2">The sequence shown here is derived from an EMBL/GenBank/DDBJ whole genome shotgun (WGS) entry which is preliminary data.</text>
</comment>
<evidence type="ECO:0000313" key="2">
    <source>
        <dbReference type="EMBL" id="KAK4088386.1"/>
    </source>
</evidence>
<proteinExistence type="predicted"/>
<evidence type="ECO:0000256" key="1">
    <source>
        <dbReference type="SAM" id="MobiDB-lite"/>
    </source>
</evidence>
<feature type="region of interest" description="Disordered" evidence="1">
    <location>
        <begin position="1"/>
        <end position="27"/>
    </location>
</feature>
<feature type="compositionally biased region" description="Basic residues" evidence="1">
    <location>
        <begin position="213"/>
        <end position="229"/>
    </location>
</feature>
<keyword evidence="3" id="KW-1185">Reference proteome</keyword>
<feature type="region of interest" description="Disordered" evidence="1">
    <location>
        <begin position="41"/>
        <end position="83"/>
    </location>
</feature>
<feature type="compositionally biased region" description="Basic and acidic residues" evidence="1">
    <location>
        <begin position="320"/>
        <end position="329"/>
    </location>
</feature>